<dbReference type="SUPFAM" id="SSF50129">
    <property type="entry name" value="GroES-like"/>
    <property type="match status" value="1"/>
</dbReference>
<evidence type="ECO:0000256" key="5">
    <source>
        <dbReference type="RuleBase" id="RU361277"/>
    </source>
</evidence>
<dbReference type="InterPro" id="IPR013149">
    <property type="entry name" value="ADH-like_C"/>
</dbReference>
<dbReference type="Pfam" id="PF08240">
    <property type="entry name" value="ADH_N"/>
    <property type="match status" value="1"/>
</dbReference>
<evidence type="ECO:0000256" key="1">
    <source>
        <dbReference type="ARBA" id="ARBA00001947"/>
    </source>
</evidence>
<keyword evidence="9" id="KW-1185">Reference proteome</keyword>
<proteinExistence type="inferred from homology"/>
<dbReference type="InterPro" id="IPR013154">
    <property type="entry name" value="ADH-like_N"/>
</dbReference>
<dbReference type="GO" id="GO:0008270">
    <property type="term" value="F:zinc ion binding"/>
    <property type="evidence" value="ECO:0007669"/>
    <property type="project" value="InterPro"/>
</dbReference>
<protein>
    <submittedName>
        <fullName evidence="8">Glutathione-dependent formaldehyde dehydrogenase</fullName>
    </submittedName>
</protein>
<gene>
    <name evidence="8" type="ORF">D7M11_23645</name>
</gene>
<dbReference type="Gene3D" id="3.40.50.720">
    <property type="entry name" value="NAD(P)-binding Rossmann-like Domain"/>
    <property type="match status" value="1"/>
</dbReference>
<evidence type="ECO:0000259" key="6">
    <source>
        <dbReference type="Pfam" id="PF00107"/>
    </source>
</evidence>
<dbReference type="OrthoDB" id="9777057at2"/>
<feature type="domain" description="Alcohol dehydrogenase-like N-terminal" evidence="7">
    <location>
        <begin position="24"/>
        <end position="141"/>
    </location>
</feature>
<dbReference type="InterPro" id="IPR011032">
    <property type="entry name" value="GroES-like_sf"/>
</dbReference>
<evidence type="ECO:0000259" key="7">
    <source>
        <dbReference type="Pfam" id="PF08240"/>
    </source>
</evidence>
<feature type="domain" description="Alcohol dehydrogenase-like C-terminal" evidence="6">
    <location>
        <begin position="189"/>
        <end position="257"/>
    </location>
</feature>
<dbReference type="CDD" id="cd08283">
    <property type="entry name" value="FDH_like_1"/>
    <property type="match status" value="1"/>
</dbReference>
<dbReference type="Gene3D" id="3.90.180.10">
    <property type="entry name" value="Medium-chain alcohol dehydrogenases, catalytic domain"/>
    <property type="match status" value="1"/>
</dbReference>
<dbReference type="InterPro" id="IPR002328">
    <property type="entry name" value="ADH_Zn_CS"/>
</dbReference>
<sequence length="378" mass="41174">MKAVTYQGIKNVVVKEVPDPKIVKPDDMIVRVTSSAICGSDLHLIHGMIPNLQENYVIGHEPMGIVEEVGPGVTKVKKGDRVIIPFTIACGECFYCKNQLESQCDNSNEHGDIGAYFGYSGTTGGYPGGQAEYLRVPFANFTHFKIPENCEQPDEKLSLIADAMTTAFWSVDNAGVKNGDTVIVLGCGPVGLLAQKFCWLKGAKRVIAVDYVDYRLQHAKRTNHVEIVNFEQDTNIGNNLKEMTKGGADVVIDAVGMDGKMSDLEFLASGLKLQGGTMSAFIIASQAVRKGGTIQVTGVYGGRYNGFPLGDIMQRNVNIRSGQAPVIHYMPYMYELVTSGKVDPGDIVTHVIPLSEAKHGYEMFDTKTDNCIKVILKP</sequence>
<dbReference type="InterPro" id="IPR036291">
    <property type="entry name" value="NAD(P)-bd_dom_sf"/>
</dbReference>
<evidence type="ECO:0000256" key="3">
    <source>
        <dbReference type="ARBA" id="ARBA00022833"/>
    </source>
</evidence>
<dbReference type="Pfam" id="PF00107">
    <property type="entry name" value="ADH_zinc_N"/>
    <property type="match status" value="1"/>
</dbReference>
<dbReference type="RefSeq" id="WP_120749737.1">
    <property type="nucleotide sequence ID" value="NZ_RBAH01000019.1"/>
</dbReference>
<dbReference type="SUPFAM" id="SSF51735">
    <property type="entry name" value="NAD(P)-binding Rossmann-fold domains"/>
    <property type="match status" value="1"/>
</dbReference>
<evidence type="ECO:0000256" key="4">
    <source>
        <dbReference type="ARBA" id="ARBA00023002"/>
    </source>
</evidence>
<dbReference type="PANTHER" id="PTHR42813:SF2">
    <property type="entry name" value="DEHYDROGENASE, ZINC-CONTAINING, PUTATIVE (AFU_ORTHOLOGUE AFUA_2G02810)-RELATED"/>
    <property type="match status" value="1"/>
</dbReference>
<dbReference type="PANTHER" id="PTHR42813">
    <property type="entry name" value="ZINC-TYPE ALCOHOL DEHYDROGENASE-LIKE"/>
    <property type="match status" value="1"/>
</dbReference>
<comment type="cofactor">
    <cofactor evidence="1 5">
        <name>Zn(2+)</name>
        <dbReference type="ChEBI" id="CHEBI:29105"/>
    </cofactor>
</comment>
<reference evidence="8 9" key="1">
    <citation type="journal article" date="2007" name="Int. J. Syst. Evol. Microbiol.">
        <title>Paenibacillus ginsengarvi sp. nov., isolated from soil from ginseng cultivation.</title>
        <authorList>
            <person name="Yoon M.H."/>
            <person name="Ten L.N."/>
            <person name="Im W.T."/>
        </authorList>
    </citation>
    <scope>NUCLEOTIDE SEQUENCE [LARGE SCALE GENOMIC DNA]</scope>
    <source>
        <strain evidence="8 9">KCTC 13059</strain>
    </source>
</reference>
<accession>A0A3B0C0P2</accession>
<comment type="caution">
    <text evidence="8">The sequence shown here is derived from an EMBL/GenBank/DDBJ whole genome shotgun (WGS) entry which is preliminary data.</text>
</comment>
<dbReference type="EMBL" id="RBAH01000019">
    <property type="protein sequence ID" value="RKN78301.1"/>
    <property type="molecule type" value="Genomic_DNA"/>
</dbReference>
<dbReference type="Proteomes" id="UP000282311">
    <property type="component" value="Unassembled WGS sequence"/>
</dbReference>
<dbReference type="AlphaFoldDB" id="A0A3B0C0P2"/>
<organism evidence="8 9">
    <name type="scientific">Paenibacillus ginsengarvi</name>
    <dbReference type="NCBI Taxonomy" id="400777"/>
    <lineage>
        <taxon>Bacteria</taxon>
        <taxon>Bacillati</taxon>
        <taxon>Bacillota</taxon>
        <taxon>Bacilli</taxon>
        <taxon>Bacillales</taxon>
        <taxon>Paenibacillaceae</taxon>
        <taxon>Paenibacillus</taxon>
    </lineage>
</organism>
<keyword evidence="4" id="KW-0560">Oxidoreductase</keyword>
<comment type="similarity">
    <text evidence="5">Belongs to the zinc-containing alcohol dehydrogenase family.</text>
</comment>
<dbReference type="GO" id="GO:0016491">
    <property type="term" value="F:oxidoreductase activity"/>
    <property type="evidence" value="ECO:0007669"/>
    <property type="project" value="UniProtKB-KW"/>
</dbReference>
<keyword evidence="3 5" id="KW-0862">Zinc</keyword>
<dbReference type="PROSITE" id="PS00059">
    <property type="entry name" value="ADH_ZINC"/>
    <property type="match status" value="1"/>
</dbReference>
<name>A0A3B0C0P2_9BACL</name>
<keyword evidence="2 5" id="KW-0479">Metal-binding</keyword>
<evidence type="ECO:0000256" key="2">
    <source>
        <dbReference type="ARBA" id="ARBA00022723"/>
    </source>
</evidence>
<evidence type="ECO:0000313" key="9">
    <source>
        <dbReference type="Proteomes" id="UP000282311"/>
    </source>
</evidence>
<evidence type="ECO:0000313" key="8">
    <source>
        <dbReference type="EMBL" id="RKN78301.1"/>
    </source>
</evidence>